<feature type="region of interest" description="Disordered" evidence="1">
    <location>
        <begin position="717"/>
        <end position="780"/>
    </location>
</feature>
<dbReference type="SUPFAM" id="SSF50129">
    <property type="entry name" value="GroES-like"/>
    <property type="match status" value="1"/>
</dbReference>
<dbReference type="PANTHER" id="PTHR11695:SF294">
    <property type="entry name" value="RETICULON-4-INTERACTING PROTEIN 1, MITOCHONDRIAL"/>
    <property type="match status" value="1"/>
</dbReference>
<protein>
    <submittedName>
        <fullName evidence="2">Uncharacterized protein</fullName>
    </submittedName>
</protein>
<dbReference type="HOGENOM" id="CLU_296497_0_0_1"/>
<feature type="compositionally biased region" description="Polar residues" evidence="1">
    <location>
        <begin position="74"/>
        <end position="84"/>
    </location>
</feature>
<feature type="region of interest" description="Disordered" evidence="1">
    <location>
        <begin position="229"/>
        <end position="248"/>
    </location>
</feature>
<feature type="region of interest" description="Disordered" evidence="1">
    <location>
        <begin position="1"/>
        <end position="108"/>
    </location>
</feature>
<feature type="compositionally biased region" description="Basic residues" evidence="1">
    <location>
        <begin position="10"/>
        <end position="20"/>
    </location>
</feature>
<evidence type="ECO:0000313" key="2">
    <source>
        <dbReference type="EMBL" id="KIK42851.1"/>
    </source>
</evidence>
<feature type="region of interest" description="Disordered" evidence="1">
    <location>
        <begin position="126"/>
        <end position="213"/>
    </location>
</feature>
<keyword evidence="3" id="KW-1185">Reference proteome</keyword>
<evidence type="ECO:0000256" key="1">
    <source>
        <dbReference type="SAM" id="MobiDB-lite"/>
    </source>
</evidence>
<dbReference type="STRING" id="930992.A0A0D0ALV5"/>
<reference evidence="3" key="2">
    <citation type="submission" date="2015-01" db="EMBL/GenBank/DDBJ databases">
        <title>Evolutionary Origins and Diversification of the Mycorrhizal Mutualists.</title>
        <authorList>
            <consortium name="DOE Joint Genome Institute"/>
            <consortium name="Mycorrhizal Genomics Consortium"/>
            <person name="Kohler A."/>
            <person name="Kuo A."/>
            <person name="Nagy L.G."/>
            <person name="Floudas D."/>
            <person name="Copeland A."/>
            <person name="Barry K.W."/>
            <person name="Cichocki N."/>
            <person name="Veneault-Fourrey C."/>
            <person name="LaButti K."/>
            <person name="Lindquist E.A."/>
            <person name="Lipzen A."/>
            <person name="Lundell T."/>
            <person name="Morin E."/>
            <person name="Murat C."/>
            <person name="Riley R."/>
            <person name="Ohm R."/>
            <person name="Sun H."/>
            <person name="Tunlid A."/>
            <person name="Henrissat B."/>
            <person name="Grigoriev I.V."/>
            <person name="Hibbett D.S."/>
            <person name="Martin F."/>
        </authorList>
    </citation>
    <scope>NUCLEOTIDE SEQUENCE [LARGE SCALE GENOMIC DNA]</scope>
    <source>
        <strain evidence="3">UH-Slu-Lm8-n1</strain>
    </source>
</reference>
<feature type="compositionally biased region" description="Low complexity" evidence="1">
    <location>
        <begin position="183"/>
        <end position="207"/>
    </location>
</feature>
<dbReference type="Proteomes" id="UP000054485">
    <property type="component" value="Unassembled WGS sequence"/>
</dbReference>
<dbReference type="EMBL" id="KN835228">
    <property type="protein sequence ID" value="KIK42851.1"/>
    <property type="molecule type" value="Genomic_DNA"/>
</dbReference>
<feature type="region of interest" description="Disordered" evidence="1">
    <location>
        <begin position="429"/>
        <end position="454"/>
    </location>
</feature>
<organism evidence="2 3">
    <name type="scientific">Suillus luteus UH-Slu-Lm8-n1</name>
    <dbReference type="NCBI Taxonomy" id="930992"/>
    <lineage>
        <taxon>Eukaryota</taxon>
        <taxon>Fungi</taxon>
        <taxon>Dikarya</taxon>
        <taxon>Basidiomycota</taxon>
        <taxon>Agaricomycotina</taxon>
        <taxon>Agaricomycetes</taxon>
        <taxon>Agaricomycetidae</taxon>
        <taxon>Boletales</taxon>
        <taxon>Suillineae</taxon>
        <taxon>Suillaceae</taxon>
        <taxon>Suillus</taxon>
    </lineage>
</organism>
<dbReference type="InterPro" id="IPR011032">
    <property type="entry name" value="GroES-like_sf"/>
</dbReference>
<reference evidence="2 3" key="1">
    <citation type="submission" date="2014-04" db="EMBL/GenBank/DDBJ databases">
        <authorList>
            <consortium name="DOE Joint Genome Institute"/>
            <person name="Kuo A."/>
            <person name="Ruytinx J."/>
            <person name="Rineau F."/>
            <person name="Colpaert J."/>
            <person name="Kohler A."/>
            <person name="Nagy L.G."/>
            <person name="Floudas D."/>
            <person name="Copeland A."/>
            <person name="Barry K.W."/>
            <person name="Cichocki N."/>
            <person name="Veneault-Fourrey C."/>
            <person name="LaButti K."/>
            <person name="Lindquist E.A."/>
            <person name="Lipzen A."/>
            <person name="Lundell T."/>
            <person name="Morin E."/>
            <person name="Murat C."/>
            <person name="Sun H."/>
            <person name="Tunlid A."/>
            <person name="Henrissat B."/>
            <person name="Grigoriev I.V."/>
            <person name="Hibbett D.S."/>
            <person name="Martin F."/>
            <person name="Nordberg H.P."/>
            <person name="Cantor M.N."/>
            <person name="Hua S.X."/>
        </authorList>
    </citation>
    <scope>NUCLEOTIDE SEQUENCE [LARGE SCALE GENOMIC DNA]</scope>
    <source>
        <strain evidence="2 3">UH-Slu-Lm8-n1</strain>
    </source>
</reference>
<dbReference type="PANTHER" id="PTHR11695">
    <property type="entry name" value="ALCOHOL DEHYDROGENASE RELATED"/>
    <property type="match status" value="1"/>
</dbReference>
<accession>A0A0D0ALV5</accession>
<proteinExistence type="predicted"/>
<dbReference type="InterPro" id="IPR050700">
    <property type="entry name" value="YIM1/Zinc_Alcohol_DH_Fams"/>
</dbReference>
<feature type="compositionally biased region" description="Low complexity" evidence="1">
    <location>
        <begin position="730"/>
        <end position="780"/>
    </location>
</feature>
<dbReference type="Gene3D" id="3.90.180.10">
    <property type="entry name" value="Medium-chain alcohol dehydrogenases, catalytic domain"/>
    <property type="match status" value="1"/>
</dbReference>
<dbReference type="GO" id="GO:0005739">
    <property type="term" value="C:mitochondrion"/>
    <property type="evidence" value="ECO:0007669"/>
    <property type="project" value="TreeGrafter"/>
</dbReference>
<gene>
    <name evidence="2" type="ORF">CY34DRAFT_751779</name>
</gene>
<dbReference type="InParanoid" id="A0A0D0ALV5"/>
<feature type="compositionally biased region" description="Pro residues" evidence="1">
    <location>
        <begin position="430"/>
        <end position="440"/>
    </location>
</feature>
<dbReference type="AlphaFoldDB" id="A0A0D0ALV5"/>
<feature type="compositionally biased region" description="Low complexity" evidence="1">
    <location>
        <begin position="52"/>
        <end position="73"/>
    </location>
</feature>
<sequence>MMPVKNELGRHKRVPNHRKTTYTDRDWAKDVRWLEASQHNGTRSKGTRRNTSPSSGSNAASRSASSLPSTVSSHMSRMSLTHVLSQPHDLPKVEPHGRKPKGHGHMKPKAMRAMVGMSVLLEVEEDADLSSNPDGVDRSMSRRRSQSLTYMPAHNLQPPKPVRQEPSVTLSQPAPRLTRRRSSSSPSLSRDGAPSRSSSARLNSRASGVTSQTGTSTFASAFELPVSVASRPMSSSSRTTFSTTKSPYTTAPLNALDALAAHASSSREADALPSSGTRGFTSLVLPRAATSPATSGSNSGVSTWRPWKAGRRATAAESLGAGLGFGDEIDLTRAGLAQTTMASVEIVRGIASGAAERQESKSRGPLFGFGWFSKDNATQGKGKSRQVPADSPLGFTAYRKPPVYVGGSSVLVQVWAVGLDGVDARLVGVHPPPPKQPLPGAPRGSEEKSAGKRPVPLGYIPGRSFVGRVLEVGWDVDEHTLKKGEWVIGLNSVQKCGALAEFILVDRHRIHCVPHPYVPDQPSLVLASLSEAADDDEVGQRNSLVFPSVNEPKGLTVNELALLPLSGVPAYRAVRTLLHITRALAKPDVAARRPRGNGHSCEVTSDTDEDDVVIVRSIKHERSAKKHLDTMRPRILILRGHDGSGALALQMLVRAGWSVWVHVPVPFDLPGLPHEFEDDLQDEGKKHTLAKRRLILEQIEKRLREWGADEVLFVPVESSSTPAPTPREGPSSSLSLHHPESSSSSTHSQKQSPSPFSHSSTSTLSSPYSSSTHSHSPPISHPHCALPAPYSYSGLPLAPYQTEKTSVTALFTYLARTRVRFDAVIDTIGGCEIWEAGRALLSLPVHDAARANIEGQFTTLVGDAPDRVVSTASDHFRAGVRALRIGNSKGTSKVHADADFSQATVRPARGKKDKKMKPRPVNYAWVNIMSDVDWEGANVRDSLSAALAMAVKEGVRPTVGPADFPDVSTKGKGKMTAAFSSGDGGTLGKVIPFENTPQVFNAGGGLEYGGTVVSRIAG</sequence>
<dbReference type="OrthoDB" id="201656at2759"/>
<feature type="compositionally biased region" description="Basic residues" evidence="1">
    <location>
        <begin position="98"/>
        <end position="108"/>
    </location>
</feature>
<name>A0A0D0ALV5_9AGAM</name>
<evidence type="ECO:0000313" key="3">
    <source>
        <dbReference type="Proteomes" id="UP000054485"/>
    </source>
</evidence>
<feature type="compositionally biased region" description="Basic and acidic residues" evidence="1">
    <location>
        <begin position="21"/>
        <end position="33"/>
    </location>
</feature>